<dbReference type="OrthoDB" id="418825at2759"/>
<gene>
    <name evidence="2" type="ORF">AK812_SmicGene11793</name>
</gene>
<feature type="region of interest" description="Disordered" evidence="1">
    <location>
        <begin position="151"/>
        <end position="178"/>
    </location>
</feature>
<protein>
    <submittedName>
        <fullName evidence="2">Uncharacterized protein</fullName>
    </submittedName>
</protein>
<reference evidence="2 3" key="1">
    <citation type="submission" date="2016-02" db="EMBL/GenBank/DDBJ databases">
        <title>Genome analysis of coral dinoflagellate symbionts highlights evolutionary adaptations to a symbiotic lifestyle.</title>
        <authorList>
            <person name="Aranda M."/>
            <person name="Li Y."/>
            <person name="Liew Y.J."/>
            <person name="Baumgarten S."/>
            <person name="Simakov O."/>
            <person name="Wilson M."/>
            <person name="Piel J."/>
            <person name="Ashoor H."/>
            <person name="Bougouffa S."/>
            <person name="Bajic V.B."/>
            <person name="Ryu T."/>
            <person name="Ravasi T."/>
            <person name="Bayer T."/>
            <person name="Micklem G."/>
            <person name="Kim H."/>
            <person name="Bhak J."/>
            <person name="Lajeunesse T.C."/>
            <person name="Voolstra C.R."/>
        </authorList>
    </citation>
    <scope>NUCLEOTIDE SEQUENCE [LARGE SCALE GENOMIC DNA]</scope>
    <source>
        <strain evidence="2 3">CCMP2467</strain>
    </source>
</reference>
<dbReference type="EMBL" id="LSRX01000195">
    <property type="protein sequence ID" value="OLQ05089.1"/>
    <property type="molecule type" value="Genomic_DNA"/>
</dbReference>
<evidence type="ECO:0000313" key="3">
    <source>
        <dbReference type="Proteomes" id="UP000186817"/>
    </source>
</evidence>
<evidence type="ECO:0000313" key="2">
    <source>
        <dbReference type="EMBL" id="OLQ05089.1"/>
    </source>
</evidence>
<comment type="caution">
    <text evidence="2">The sequence shown here is derived from an EMBL/GenBank/DDBJ whole genome shotgun (WGS) entry which is preliminary data.</text>
</comment>
<accession>A0A1Q9ECE2</accession>
<dbReference type="Proteomes" id="UP000186817">
    <property type="component" value="Unassembled WGS sequence"/>
</dbReference>
<evidence type="ECO:0000256" key="1">
    <source>
        <dbReference type="SAM" id="MobiDB-lite"/>
    </source>
</evidence>
<sequence>MVDFSKVPKEWESNATLRKRAMKGRRLMVSTVKDVSQVLGNIKNVAENYDVLFPLVQRMSACGRVDTPAVDDITPLVVEFYSETGFPDTANLEALAHQDAWGIKRCLTLVRRKWSRAETPKDRRAAKLVALYDKAFSSFLMAGGDAASIVRADTDDDDTDPYIVPEESDSSAPPLGASEDSVAIMDVDSVPSAGIDAGPPEALALPEAPASEVHGFPEHYSSDDIEPRCLESLLREFDSPVEAHEEPSSSSSGLDLDKVKDLQLYIAAGASKLSQRAQPLQGDAGASGASSFKRIEQSVVVSSGSKGTDALETQVWDGAPAVAARLPEIIDLDTPEKRVKSEAVLELADPESQLAEPASSIPGEADPSPLAQPVSSIPSPMEADPGQLAEPVSSIPNPMELELPMTRPPQAEAAEGEGEWNEWNETEWADEWNDPEWADEWNDAEWADEWAEDEWDEQEWAEWQASSESAPAPETVSKGKRKKVKGAVPEEAEVPKQGAKAKAQPKARAVGRARKVTTAIVPDDGEDDFDYPLTFARRACPPHAHSESWVIWRAIVKTFWLHILPHLDPRTRTTSEAGAGVVFNSISDCVANDVHGFLWCVQAGYYLYARARWLENEVCPGDADFFETMTMAAQEFVVLRPTLAEAVSLISSGTSAAGDFTIEWGSEAWRALREQASLRLLRMKVFVLCVLLILWNTDICLHKARASGFRAAALDKIYGQGLDILEPNLPAVNLDGLLWLAKSETYLIVVVYVCYHRKYTTNFARRMLHLFDDLKEQPGTLKVQLRSAATGADAMDMFASASYDDMCSDANLREVVIYLRGCRGLQIPPAWRPLLPEYL</sequence>
<feature type="region of interest" description="Disordered" evidence="1">
    <location>
        <begin position="348"/>
        <end position="403"/>
    </location>
</feature>
<keyword evidence="3" id="KW-1185">Reference proteome</keyword>
<name>A0A1Q9ECE2_SYMMI</name>
<proteinExistence type="predicted"/>
<feature type="region of interest" description="Disordered" evidence="1">
    <location>
        <begin position="465"/>
        <end position="508"/>
    </location>
</feature>
<dbReference type="AlphaFoldDB" id="A0A1Q9ECE2"/>
<organism evidence="2 3">
    <name type="scientific">Symbiodinium microadriaticum</name>
    <name type="common">Dinoflagellate</name>
    <name type="synonym">Zooxanthella microadriatica</name>
    <dbReference type="NCBI Taxonomy" id="2951"/>
    <lineage>
        <taxon>Eukaryota</taxon>
        <taxon>Sar</taxon>
        <taxon>Alveolata</taxon>
        <taxon>Dinophyceae</taxon>
        <taxon>Suessiales</taxon>
        <taxon>Symbiodiniaceae</taxon>
        <taxon>Symbiodinium</taxon>
    </lineage>
</organism>